<proteinExistence type="predicted"/>
<keyword evidence="3" id="KW-1185">Reference proteome</keyword>
<comment type="caution">
    <text evidence="2">The sequence shown here is derived from an EMBL/GenBank/DDBJ whole genome shotgun (WGS) entry which is preliminary data.</text>
</comment>
<evidence type="ECO:0000313" key="3">
    <source>
        <dbReference type="Proteomes" id="UP000325255"/>
    </source>
</evidence>
<sequence>MLRNWLLGCLAIAIWLVNYLAYFAPDILAWWRRRRLDAMMDAGGRGLDGRLPFASPPSRSGRMPAPRPSRPAPPPAAPPPPAVPPRREAEIIPFPQRRRPRP</sequence>
<reference evidence="2 3" key="1">
    <citation type="submission" date="2019-09" db="EMBL/GenBank/DDBJ databases">
        <title>Genome sequence of Rhodovastum atsumiense, a diverse member of the Acetobacteraceae family of non-sulfur purple photosynthetic bacteria.</title>
        <authorList>
            <person name="Meyer T."/>
            <person name="Kyndt J."/>
        </authorList>
    </citation>
    <scope>NUCLEOTIDE SEQUENCE [LARGE SCALE GENOMIC DNA]</scope>
    <source>
        <strain evidence="2 3">DSM 21279</strain>
    </source>
</reference>
<name>A0A5M6IY79_9PROT</name>
<dbReference type="AlphaFoldDB" id="A0A5M6IY79"/>
<dbReference type="RefSeq" id="WP_150039838.1">
    <property type="nucleotide sequence ID" value="NZ_OW485601.1"/>
</dbReference>
<gene>
    <name evidence="2" type="ORF">F1189_06315</name>
</gene>
<organism evidence="2 3">
    <name type="scientific">Rhodovastum atsumiense</name>
    <dbReference type="NCBI Taxonomy" id="504468"/>
    <lineage>
        <taxon>Bacteria</taxon>
        <taxon>Pseudomonadati</taxon>
        <taxon>Pseudomonadota</taxon>
        <taxon>Alphaproteobacteria</taxon>
        <taxon>Acetobacterales</taxon>
        <taxon>Acetobacteraceae</taxon>
        <taxon>Rhodovastum</taxon>
    </lineage>
</organism>
<accession>A0A5M6IY79</accession>
<dbReference type="Proteomes" id="UP000325255">
    <property type="component" value="Unassembled WGS sequence"/>
</dbReference>
<feature type="region of interest" description="Disordered" evidence="1">
    <location>
        <begin position="42"/>
        <end position="102"/>
    </location>
</feature>
<evidence type="ECO:0000256" key="1">
    <source>
        <dbReference type="SAM" id="MobiDB-lite"/>
    </source>
</evidence>
<dbReference type="EMBL" id="VWPK01000007">
    <property type="protein sequence ID" value="KAA5613300.1"/>
    <property type="molecule type" value="Genomic_DNA"/>
</dbReference>
<evidence type="ECO:0000313" key="2">
    <source>
        <dbReference type="EMBL" id="KAA5613300.1"/>
    </source>
</evidence>
<feature type="compositionally biased region" description="Pro residues" evidence="1">
    <location>
        <begin position="65"/>
        <end position="84"/>
    </location>
</feature>
<protein>
    <submittedName>
        <fullName evidence="2">Uncharacterized protein</fullName>
    </submittedName>
</protein>